<dbReference type="OrthoDB" id="199400at2759"/>
<evidence type="ECO:0000313" key="4">
    <source>
        <dbReference type="Proteomes" id="UP000277300"/>
    </source>
</evidence>
<dbReference type="EMBL" id="MBDO02000050">
    <property type="protein sequence ID" value="RLN65616.1"/>
    <property type="molecule type" value="Genomic_DNA"/>
</dbReference>
<dbReference type="Proteomes" id="UP000284657">
    <property type="component" value="Unassembled WGS sequence"/>
</dbReference>
<organism evidence="3 4">
    <name type="scientific">Phytophthora kernoviae</name>
    <dbReference type="NCBI Taxonomy" id="325452"/>
    <lineage>
        <taxon>Eukaryota</taxon>
        <taxon>Sar</taxon>
        <taxon>Stramenopiles</taxon>
        <taxon>Oomycota</taxon>
        <taxon>Peronosporomycetes</taxon>
        <taxon>Peronosporales</taxon>
        <taxon>Peronosporaceae</taxon>
        <taxon>Phytophthora</taxon>
    </lineage>
</organism>
<dbReference type="InterPro" id="IPR013602">
    <property type="entry name" value="Dynein_heavy_linker"/>
</dbReference>
<evidence type="ECO:0000259" key="1">
    <source>
        <dbReference type="Pfam" id="PF08393"/>
    </source>
</evidence>
<accession>A0A3F2RWJ6</accession>
<reference evidence="4 5" key="1">
    <citation type="submission" date="2018-07" db="EMBL/GenBank/DDBJ databases">
        <title>Genome sequencing of oomycete isolates from Chile give support for New Zealand origin for Phytophthora kernoviae and make available the first Nothophytophthora sp. genome.</title>
        <authorList>
            <person name="Studholme D.J."/>
            <person name="Sanfuentes E."/>
            <person name="Panda P."/>
            <person name="Hill R."/>
            <person name="Sambles C."/>
            <person name="Grant M."/>
            <person name="Williams N.M."/>
            <person name="Mcdougal R.L."/>
        </authorList>
    </citation>
    <scope>NUCLEOTIDE SEQUENCE [LARGE SCALE GENOMIC DNA]</scope>
    <source>
        <strain evidence="3">Chile6</strain>
        <strain evidence="2">Chile7</strain>
    </source>
</reference>
<dbReference type="Proteomes" id="UP000277300">
    <property type="component" value="Unassembled WGS sequence"/>
</dbReference>
<comment type="caution">
    <text evidence="3">The sequence shown here is derived from an EMBL/GenBank/DDBJ whole genome shotgun (WGS) entry which is preliminary data.</text>
</comment>
<feature type="domain" description="Dynein heavy chain linker" evidence="1">
    <location>
        <begin position="343"/>
        <end position="662"/>
    </location>
</feature>
<sequence length="663" mass="75289">MESKLEALFFDALAKHAGTSADGYSVDDLLFVAENALGQLLVLPHFAVTGESIFTTDRLLSRTREDKHDLSVRYEIEDLVRSALHGAEALASYYDKVLELHQQNESVDFELKAQLFRRNQYTLDNMKEDAAYFTDQICALESLTKSTIVEFLHFDMDQLQAELLPSPARCLDAMRDLLPRLAREKCDKFLHYVSISSSRIEKPLTQNLDTFTTYLLNIREVFEEVLDKESDLAFLHDFFRVLDKLKFKAPIDTAKAFELCEPEFQALKTHVQEAYANRDNDLQSYTPILTENLSQLGRRTSWLQSAASDQAMTALSGSCQEARDSAMKLYQEAQQMQQEVIRLDLWQAVCETDEHLRGCSTDTLDSVDLDKMGVLASRVDSVIENIRLNASQMADGFEVNRLEKLQATLHGLAPVIRDLRNPNFAERHWTKLEHKMQCSLAPPSDNNVECAETDDPVATEHLIDNRLNLQVQQLLDVGAVAYTTTIRHVSEEATAEAAMAGNFMRVVSTWEATQIPVESRKDRDGRDVHCIGDCIELDSLIEESQVLLRVMDLSTYSLVVQDRLPKMISDLEHTKGSLELLQVCQRKWDYTQRLVSIDFARSFPDQAKKLQKHDTAWRSLTQGLFNRSLCLPFGVNTEHRGALEIILEGFEAAAKTLADHLEI</sequence>
<gene>
    <name evidence="2" type="ORF">BBJ29_004123</name>
    <name evidence="3" type="ORF">BBP00_00002746</name>
</gene>
<protein>
    <recommendedName>
        <fullName evidence="1">Dynein heavy chain linker domain-containing protein</fullName>
    </recommendedName>
</protein>
<dbReference type="PANTHER" id="PTHR46454">
    <property type="entry name" value="DYNEIN AXONEMAL HEAVY CHAIN 7-RELATED"/>
    <property type="match status" value="1"/>
</dbReference>
<name>A0A3F2RWJ6_9STRA</name>
<dbReference type="Pfam" id="PF08393">
    <property type="entry name" value="DHC_N2"/>
    <property type="match status" value="1"/>
</dbReference>
<dbReference type="AlphaFoldDB" id="A0A3F2RWJ6"/>
<dbReference type="InterPro" id="IPR042222">
    <property type="entry name" value="Dynein_2_N"/>
</dbReference>
<evidence type="ECO:0000313" key="3">
    <source>
        <dbReference type="EMBL" id="RLN65616.1"/>
    </source>
</evidence>
<dbReference type="Gene3D" id="1.20.140.100">
    <property type="entry name" value="Dynein heavy chain, N-terminal domain 2"/>
    <property type="match status" value="1"/>
</dbReference>
<evidence type="ECO:0000313" key="2">
    <source>
        <dbReference type="EMBL" id="RLN55768.1"/>
    </source>
</evidence>
<dbReference type="PANTHER" id="PTHR46454:SF17">
    <property type="entry name" value="DYNEIN HEAVY CHAIN LINKER DOMAIN-CONTAINING PROTEIN"/>
    <property type="match status" value="1"/>
</dbReference>
<dbReference type="EMBL" id="MBAD02001330">
    <property type="protein sequence ID" value="RLN55768.1"/>
    <property type="molecule type" value="Genomic_DNA"/>
</dbReference>
<evidence type="ECO:0000313" key="5">
    <source>
        <dbReference type="Proteomes" id="UP000284657"/>
    </source>
</evidence>
<proteinExistence type="predicted"/>